<sequence length="68" mass="7614">MVYEEKPPVEGLHMKLDVRKGEPRKQPAAPAAERPATHRVDVSLQKPFDPAISDLYDPDRPPDDVQPA</sequence>
<evidence type="ECO:0000256" key="1">
    <source>
        <dbReference type="SAM" id="MobiDB-lite"/>
    </source>
</evidence>
<accession>A0ABQ3GZ52</accession>
<evidence type="ECO:0000313" key="3">
    <source>
        <dbReference type="Proteomes" id="UP000604737"/>
    </source>
</evidence>
<keyword evidence="3" id="KW-1185">Reference proteome</keyword>
<dbReference type="RefSeq" id="WP_189459140.1">
    <property type="nucleotide sequence ID" value="NZ_BMYO01000002.1"/>
</dbReference>
<evidence type="ECO:0000313" key="2">
    <source>
        <dbReference type="EMBL" id="GHD59429.1"/>
    </source>
</evidence>
<dbReference type="Proteomes" id="UP000604737">
    <property type="component" value="Unassembled WGS sequence"/>
</dbReference>
<feature type="compositionally biased region" description="Basic and acidic residues" evidence="1">
    <location>
        <begin position="1"/>
        <end position="25"/>
    </location>
</feature>
<protein>
    <submittedName>
        <fullName evidence="2">Uncharacterized protein</fullName>
    </submittedName>
</protein>
<feature type="region of interest" description="Disordered" evidence="1">
    <location>
        <begin position="1"/>
        <end position="68"/>
    </location>
</feature>
<comment type="caution">
    <text evidence="2">The sequence shown here is derived from an EMBL/GenBank/DDBJ whole genome shotgun (WGS) entry which is preliminary data.</text>
</comment>
<proteinExistence type="predicted"/>
<name>A0ABQ3GZ52_9NEIS</name>
<dbReference type="EMBL" id="BMYO01000002">
    <property type="protein sequence ID" value="GHD59429.1"/>
    <property type="molecule type" value="Genomic_DNA"/>
</dbReference>
<organism evidence="2 3">
    <name type="scientific">Jeongeupia chitinilytica</name>
    <dbReference type="NCBI Taxonomy" id="1041641"/>
    <lineage>
        <taxon>Bacteria</taxon>
        <taxon>Pseudomonadati</taxon>
        <taxon>Pseudomonadota</taxon>
        <taxon>Betaproteobacteria</taxon>
        <taxon>Neisseriales</taxon>
        <taxon>Chitinibacteraceae</taxon>
        <taxon>Jeongeupia</taxon>
    </lineage>
</organism>
<feature type="compositionally biased region" description="Basic and acidic residues" evidence="1">
    <location>
        <begin position="57"/>
        <end position="68"/>
    </location>
</feature>
<gene>
    <name evidence="2" type="ORF">GCM10007350_10890</name>
</gene>
<reference evidence="3" key="1">
    <citation type="journal article" date="2019" name="Int. J. Syst. Evol. Microbiol.">
        <title>The Global Catalogue of Microorganisms (GCM) 10K type strain sequencing project: providing services to taxonomists for standard genome sequencing and annotation.</title>
        <authorList>
            <consortium name="The Broad Institute Genomics Platform"/>
            <consortium name="The Broad Institute Genome Sequencing Center for Infectious Disease"/>
            <person name="Wu L."/>
            <person name="Ma J."/>
        </authorList>
    </citation>
    <scope>NUCLEOTIDE SEQUENCE [LARGE SCALE GENOMIC DNA]</scope>
    <source>
        <strain evidence="3">KCTC 23701</strain>
    </source>
</reference>